<keyword evidence="2" id="KW-1003">Cell membrane</keyword>
<feature type="transmembrane region" description="Helical" evidence="6">
    <location>
        <begin position="12"/>
        <end position="34"/>
    </location>
</feature>
<organism evidence="7 8">
    <name type="scientific">Methanoculleus taiwanensis</name>
    <dbReference type="NCBI Taxonomy" id="1550565"/>
    <lineage>
        <taxon>Archaea</taxon>
        <taxon>Methanobacteriati</taxon>
        <taxon>Methanobacteriota</taxon>
        <taxon>Stenosarchaea group</taxon>
        <taxon>Methanomicrobia</taxon>
        <taxon>Methanomicrobiales</taxon>
        <taxon>Methanomicrobiaceae</taxon>
        <taxon>Methanoculleus</taxon>
    </lineage>
</organism>
<dbReference type="GO" id="GO:0005886">
    <property type="term" value="C:plasma membrane"/>
    <property type="evidence" value="ECO:0007669"/>
    <property type="project" value="UniProtKB-SubCell"/>
</dbReference>
<comment type="subcellular location">
    <subcellularLocation>
        <location evidence="1">Cell membrane</location>
        <topology evidence="1">Multi-pass membrane protein</topology>
    </subcellularLocation>
</comment>
<evidence type="ECO:0000256" key="1">
    <source>
        <dbReference type="ARBA" id="ARBA00004651"/>
    </source>
</evidence>
<gene>
    <name evidence="7" type="ORF">ABH15_07650</name>
</gene>
<feature type="transmembrane region" description="Helical" evidence="6">
    <location>
        <begin position="46"/>
        <end position="67"/>
    </location>
</feature>
<sequence length="205" mass="21045">MYTIPDALILGFLIGLTGALAPGPTLIATINASLRTGWSAGPRVTAGHVAVEVMMVFFVVAGVGAVIGSYTGIIAGVGGAALVAFGLLTVRESRHTTGIATAGTEAVTHPVVAGVVTSLSNPYFWIWWLTVGSALLLAAYEGGIVVAGAFVIGHWAADLGWLTLVSASIHRGRFILGEQAYRWILGACGAGLIGFGLYYLVAVFA</sequence>
<dbReference type="Pfam" id="PF01810">
    <property type="entry name" value="LysE"/>
    <property type="match status" value="1"/>
</dbReference>
<dbReference type="PANTHER" id="PTHR38825">
    <property type="entry name" value="LYSINE EXPORTER PROTEIN (LYSE/YGGA)"/>
    <property type="match status" value="1"/>
</dbReference>
<dbReference type="Proteomes" id="UP000290932">
    <property type="component" value="Unassembled WGS sequence"/>
</dbReference>
<accession>A0A498H123</accession>
<dbReference type="OrthoDB" id="121309at2157"/>
<proteinExistence type="predicted"/>
<dbReference type="EMBL" id="LHQS01000002">
    <property type="protein sequence ID" value="RXE56057.1"/>
    <property type="molecule type" value="Genomic_DNA"/>
</dbReference>
<feature type="transmembrane region" description="Helical" evidence="6">
    <location>
        <begin position="146"/>
        <end position="169"/>
    </location>
</feature>
<feature type="transmembrane region" description="Helical" evidence="6">
    <location>
        <begin position="73"/>
        <end position="90"/>
    </location>
</feature>
<protein>
    <submittedName>
        <fullName evidence="7">Lysine transporter LysE</fullName>
    </submittedName>
</protein>
<evidence type="ECO:0000256" key="3">
    <source>
        <dbReference type="ARBA" id="ARBA00022692"/>
    </source>
</evidence>
<dbReference type="PANTHER" id="PTHR38825:SF1">
    <property type="entry name" value="TRANSPORTER, LYSE FAMILY"/>
    <property type="match status" value="1"/>
</dbReference>
<evidence type="ECO:0000313" key="7">
    <source>
        <dbReference type="EMBL" id="RXE56057.1"/>
    </source>
</evidence>
<keyword evidence="3 6" id="KW-0812">Transmembrane</keyword>
<evidence type="ECO:0000256" key="5">
    <source>
        <dbReference type="ARBA" id="ARBA00023136"/>
    </source>
</evidence>
<evidence type="ECO:0000256" key="2">
    <source>
        <dbReference type="ARBA" id="ARBA00022475"/>
    </source>
</evidence>
<keyword evidence="4 6" id="KW-1133">Transmembrane helix</keyword>
<evidence type="ECO:0000256" key="4">
    <source>
        <dbReference type="ARBA" id="ARBA00022989"/>
    </source>
</evidence>
<evidence type="ECO:0000313" key="8">
    <source>
        <dbReference type="Proteomes" id="UP000290932"/>
    </source>
</evidence>
<keyword evidence="5 6" id="KW-0472">Membrane</keyword>
<keyword evidence="8" id="KW-1185">Reference proteome</keyword>
<reference evidence="7 8" key="1">
    <citation type="journal article" date="2015" name="Int. J. Syst. Evol. Microbiol.">
        <title>Methanoculleus taiwanensis sp. nov., a methanogen isolated from deep marine sediment at the deformation front area near Taiwan.</title>
        <authorList>
            <person name="Weng C.Y."/>
            <person name="Chen S.C."/>
            <person name="Lai M.C."/>
            <person name="Wu S.Y."/>
            <person name="Lin S."/>
            <person name="Yang T.F."/>
            <person name="Chen P.C."/>
        </authorList>
    </citation>
    <scope>NUCLEOTIDE SEQUENCE [LARGE SCALE GENOMIC DNA]</scope>
    <source>
        <strain evidence="7 8">CYW4</strain>
    </source>
</reference>
<comment type="caution">
    <text evidence="7">The sequence shown here is derived from an EMBL/GenBank/DDBJ whole genome shotgun (WGS) entry which is preliminary data.</text>
</comment>
<name>A0A498H123_9EURY</name>
<evidence type="ECO:0000256" key="6">
    <source>
        <dbReference type="SAM" id="Phobius"/>
    </source>
</evidence>
<dbReference type="InterPro" id="IPR001123">
    <property type="entry name" value="LeuE-type"/>
</dbReference>
<dbReference type="AlphaFoldDB" id="A0A498H123"/>
<feature type="transmembrane region" description="Helical" evidence="6">
    <location>
        <begin position="181"/>
        <end position="201"/>
    </location>
</feature>
<dbReference type="GO" id="GO:0006865">
    <property type="term" value="P:amino acid transport"/>
    <property type="evidence" value="ECO:0007669"/>
    <property type="project" value="InterPro"/>
</dbReference>
<dbReference type="RefSeq" id="WP_128693785.1">
    <property type="nucleotide sequence ID" value="NZ_LHQS01000002.1"/>
</dbReference>